<organism evidence="1 2">
    <name type="scientific">Bacteroides ovatus (strain ATCC 8483 / DSM 1896 / JCM 5824 / BCRC 10623 / CCUG 4943 / NCTC 11153)</name>
    <dbReference type="NCBI Taxonomy" id="411476"/>
    <lineage>
        <taxon>Bacteria</taxon>
        <taxon>Pseudomonadati</taxon>
        <taxon>Bacteroidota</taxon>
        <taxon>Bacteroidia</taxon>
        <taxon>Bacteroidales</taxon>
        <taxon>Bacteroidaceae</taxon>
        <taxon>Bacteroides</taxon>
    </lineage>
</organism>
<reference evidence="1 2" key="1">
    <citation type="submission" date="2007-03" db="EMBL/GenBank/DDBJ databases">
        <authorList>
            <person name="Fulton L."/>
            <person name="Clifton S."/>
            <person name="Fulton B."/>
            <person name="Xu J."/>
            <person name="Minx P."/>
            <person name="Pepin K.H."/>
            <person name="Johnson M."/>
            <person name="Thiruvilangam P."/>
            <person name="Bhonagiri V."/>
            <person name="Nash W.E."/>
            <person name="Mardis E.R."/>
            <person name="Wilson R.K."/>
        </authorList>
    </citation>
    <scope>NUCLEOTIDE SEQUENCE [LARGE SCALE GENOMIC DNA]</scope>
    <source>
        <strain evidence="2">ATCC 8483 / DSM 1896 / JCM 5824 / BCRC 10623 / CCUG 4943 / NCTC 11153</strain>
    </source>
</reference>
<accession>A0AAN3A9I6</accession>
<proteinExistence type="predicted"/>
<dbReference type="Proteomes" id="UP000005475">
    <property type="component" value="Unassembled WGS sequence"/>
</dbReference>
<protein>
    <submittedName>
        <fullName evidence="1">Uncharacterized protein</fullName>
    </submittedName>
</protein>
<sequence>MQHTKGDLIARGNPMVYCIYFSYIVWFTPLRTGV</sequence>
<evidence type="ECO:0000313" key="1">
    <source>
        <dbReference type="EMBL" id="EDO12212.1"/>
    </source>
</evidence>
<comment type="caution">
    <text evidence="1">The sequence shown here is derived from an EMBL/GenBank/DDBJ whole genome shotgun (WGS) entry which is preliminary data.</text>
</comment>
<dbReference type="AlphaFoldDB" id="A0AAN3A9I6"/>
<gene>
    <name evidence="1" type="ORF">BACOVA_02102</name>
</gene>
<reference evidence="2" key="2">
    <citation type="submission" date="2007-04" db="EMBL/GenBank/DDBJ databases">
        <title>Draft genome sequence of Bacteroides ovatus (ATCC 8483).</title>
        <authorList>
            <person name="Sudarsanam P."/>
            <person name="Ley R."/>
            <person name="Guruge J."/>
            <person name="Turnbaugh P.J."/>
            <person name="Mahowald M."/>
            <person name="Liep D."/>
            <person name="Gordon J."/>
        </authorList>
    </citation>
    <scope>NUCLEOTIDE SEQUENCE [LARGE SCALE GENOMIC DNA]</scope>
    <source>
        <strain evidence="2">ATCC 8483 / DSM 1896 / JCM 5824 / BCRC 10623 / CCUG 4943 / NCTC 11153</strain>
    </source>
</reference>
<dbReference type="EMBL" id="AAXF02000047">
    <property type="protein sequence ID" value="EDO12212.1"/>
    <property type="molecule type" value="Genomic_DNA"/>
</dbReference>
<name>A0AAN3A9I6_BACO1</name>
<evidence type="ECO:0000313" key="2">
    <source>
        <dbReference type="Proteomes" id="UP000005475"/>
    </source>
</evidence>